<dbReference type="Pfam" id="PF13561">
    <property type="entry name" value="adh_short_C2"/>
    <property type="match status" value="1"/>
</dbReference>
<organism evidence="3 4">
    <name type="scientific">Corynebacterium meridianum</name>
    <dbReference type="NCBI Taxonomy" id="2765363"/>
    <lineage>
        <taxon>Bacteria</taxon>
        <taxon>Bacillati</taxon>
        <taxon>Actinomycetota</taxon>
        <taxon>Actinomycetes</taxon>
        <taxon>Mycobacteriales</taxon>
        <taxon>Corynebacteriaceae</taxon>
        <taxon>Corynebacterium</taxon>
    </lineage>
</organism>
<evidence type="ECO:0000256" key="1">
    <source>
        <dbReference type="ARBA" id="ARBA00006484"/>
    </source>
</evidence>
<comment type="caution">
    <text evidence="3">The sequence shown here is derived from an EMBL/GenBank/DDBJ whole genome shotgun (WGS) entry which is preliminary data.</text>
</comment>
<keyword evidence="2" id="KW-0560">Oxidoreductase</keyword>
<reference evidence="3" key="1">
    <citation type="submission" date="2020-12" db="EMBL/GenBank/DDBJ databases">
        <title>Genome public.</title>
        <authorList>
            <person name="Sun Q."/>
        </authorList>
    </citation>
    <scope>NUCLEOTIDE SEQUENCE</scope>
    <source>
        <strain evidence="3">CCM 8863</strain>
    </source>
</reference>
<dbReference type="PANTHER" id="PTHR24321">
    <property type="entry name" value="DEHYDROGENASES, SHORT CHAIN"/>
    <property type="match status" value="1"/>
</dbReference>
<comment type="similarity">
    <text evidence="1">Belongs to the short-chain dehydrogenases/reductases (SDR) family.</text>
</comment>
<dbReference type="InterPro" id="IPR003560">
    <property type="entry name" value="DHB_DH"/>
</dbReference>
<gene>
    <name evidence="3" type="ORF">JDV75_09855</name>
</gene>
<dbReference type="SUPFAM" id="SSF51735">
    <property type="entry name" value="NAD(P)-binding Rossmann-fold domains"/>
    <property type="match status" value="1"/>
</dbReference>
<evidence type="ECO:0000313" key="4">
    <source>
        <dbReference type="Proteomes" id="UP000645966"/>
    </source>
</evidence>
<name>A0A934I861_9CORY</name>
<dbReference type="RefSeq" id="WP_198739041.1">
    <property type="nucleotide sequence ID" value="NZ_JAEIOS010000013.1"/>
</dbReference>
<evidence type="ECO:0000313" key="3">
    <source>
        <dbReference type="EMBL" id="MBI8990054.1"/>
    </source>
</evidence>
<dbReference type="GO" id="GO:0019290">
    <property type="term" value="P:siderophore biosynthetic process"/>
    <property type="evidence" value="ECO:0007669"/>
    <property type="project" value="InterPro"/>
</dbReference>
<dbReference type="InterPro" id="IPR002347">
    <property type="entry name" value="SDR_fam"/>
</dbReference>
<sequence>MSKDPSPNSSQHILVTGAHGGIGTAVVGLLEARGFTVTPWDLPEHDVTDTRAVETAVRELDARTPVSGLVHTAGILHPDSALNPDVNALHRSLEVNLMGVVAVCSAVARRMTARGTGSIVAVTSNAGSVPRSGMAAYGASKAAATSWLRTLGLECAPHGVRCNIVTPGSTDTSMLRGMWPEGEDRGADVIAGTPEKFRLGIPLKRLAQPTDVAEACLYLLSPTSRHITMHDLRIDGGATLDA</sequence>
<dbReference type="Proteomes" id="UP000645966">
    <property type="component" value="Unassembled WGS sequence"/>
</dbReference>
<keyword evidence="4" id="KW-1185">Reference proteome</keyword>
<dbReference type="EMBL" id="JAEIOS010000013">
    <property type="protein sequence ID" value="MBI8990054.1"/>
    <property type="molecule type" value="Genomic_DNA"/>
</dbReference>
<evidence type="ECO:0000256" key="2">
    <source>
        <dbReference type="ARBA" id="ARBA00023002"/>
    </source>
</evidence>
<accession>A0A934I861</accession>
<proteinExistence type="inferred from homology"/>
<dbReference type="PROSITE" id="PS00061">
    <property type="entry name" value="ADH_SHORT"/>
    <property type="match status" value="1"/>
</dbReference>
<protein>
    <submittedName>
        <fullName evidence="3">SDR family oxidoreductase</fullName>
    </submittedName>
</protein>
<dbReference type="AlphaFoldDB" id="A0A934I861"/>
<dbReference type="InterPro" id="IPR036291">
    <property type="entry name" value="NAD(P)-bd_dom_sf"/>
</dbReference>
<dbReference type="Gene3D" id="3.40.50.720">
    <property type="entry name" value="NAD(P)-binding Rossmann-like Domain"/>
    <property type="match status" value="1"/>
</dbReference>
<dbReference type="PRINTS" id="PR01397">
    <property type="entry name" value="DHBDHDRGNASE"/>
</dbReference>
<dbReference type="GO" id="GO:0008667">
    <property type="term" value="F:2,3-dihydro-2,3-dihydroxybenzoate dehydrogenase activity"/>
    <property type="evidence" value="ECO:0007669"/>
    <property type="project" value="InterPro"/>
</dbReference>
<dbReference type="PANTHER" id="PTHR24321:SF8">
    <property type="entry name" value="ESTRADIOL 17-BETA-DEHYDROGENASE 8-RELATED"/>
    <property type="match status" value="1"/>
</dbReference>
<dbReference type="InterPro" id="IPR020904">
    <property type="entry name" value="Sc_DH/Rdtase_CS"/>
</dbReference>